<dbReference type="EMBL" id="KQ435186">
    <property type="protein sequence ID" value="KZC15028.1"/>
    <property type="molecule type" value="Genomic_DNA"/>
</dbReference>
<protein>
    <submittedName>
        <fullName evidence="2">Uncharacterized protein</fullName>
    </submittedName>
</protein>
<evidence type="ECO:0000313" key="2">
    <source>
        <dbReference type="EMBL" id="KZC15028.1"/>
    </source>
</evidence>
<gene>
    <name evidence="2" type="ORF">WN55_08621</name>
</gene>
<dbReference type="Proteomes" id="UP000076502">
    <property type="component" value="Unassembled WGS sequence"/>
</dbReference>
<reference evidence="2 3" key="1">
    <citation type="submission" date="2015-07" db="EMBL/GenBank/DDBJ databases">
        <title>The genome of Dufourea novaeangliae.</title>
        <authorList>
            <person name="Pan H."/>
            <person name="Kapheim K."/>
        </authorList>
    </citation>
    <scope>NUCLEOTIDE SEQUENCE [LARGE SCALE GENOMIC DNA]</scope>
    <source>
        <strain evidence="2">0120121106</strain>
        <tissue evidence="2">Whole body</tissue>
    </source>
</reference>
<name>A0A154PUJ8_DUFNO</name>
<feature type="compositionally biased region" description="Basic and acidic residues" evidence="1">
    <location>
        <begin position="34"/>
        <end position="52"/>
    </location>
</feature>
<dbReference type="OrthoDB" id="7550800at2759"/>
<sequence>MAKQMSQKRRQTMRLRQKKINKQKKHRSGVKSRMNREESLQEMKKRRTERMTEELEVVISPATWGEWTQEGEEQLISGRKTQEEVVAQVEAGEEEIHSDGEETIIYIPDEEENRDLAPPDYSPITSPISDWDEVMEEEENHLPPLEEGVGTRVRWKDEEDAEEWRSMMSGQNFDTKMVGDTGFLVSEGFMLAFKRSEQLEEPEQGRGATIEELDDDEADDIIWI</sequence>
<evidence type="ECO:0000313" key="3">
    <source>
        <dbReference type="Proteomes" id="UP000076502"/>
    </source>
</evidence>
<feature type="region of interest" description="Disordered" evidence="1">
    <location>
        <begin position="1"/>
        <end position="52"/>
    </location>
</feature>
<keyword evidence="3" id="KW-1185">Reference proteome</keyword>
<accession>A0A154PUJ8</accession>
<feature type="region of interest" description="Disordered" evidence="1">
    <location>
        <begin position="197"/>
        <end position="218"/>
    </location>
</feature>
<evidence type="ECO:0000256" key="1">
    <source>
        <dbReference type="SAM" id="MobiDB-lite"/>
    </source>
</evidence>
<feature type="compositionally biased region" description="Basic residues" evidence="1">
    <location>
        <begin position="1"/>
        <end position="30"/>
    </location>
</feature>
<dbReference type="AlphaFoldDB" id="A0A154PUJ8"/>
<proteinExistence type="predicted"/>
<organism evidence="2 3">
    <name type="scientific">Dufourea novaeangliae</name>
    <name type="common">Sweat bee</name>
    <dbReference type="NCBI Taxonomy" id="178035"/>
    <lineage>
        <taxon>Eukaryota</taxon>
        <taxon>Metazoa</taxon>
        <taxon>Ecdysozoa</taxon>
        <taxon>Arthropoda</taxon>
        <taxon>Hexapoda</taxon>
        <taxon>Insecta</taxon>
        <taxon>Pterygota</taxon>
        <taxon>Neoptera</taxon>
        <taxon>Endopterygota</taxon>
        <taxon>Hymenoptera</taxon>
        <taxon>Apocrita</taxon>
        <taxon>Aculeata</taxon>
        <taxon>Apoidea</taxon>
        <taxon>Anthophila</taxon>
        <taxon>Halictidae</taxon>
        <taxon>Rophitinae</taxon>
        <taxon>Dufourea</taxon>
    </lineage>
</organism>